<dbReference type="GO" id="GO:0007076">
    <property type="term" value="P:mitotic chromosome condensation"/>
    <property type="evidence" value="ECO:0007669"/>
    <property type="project" value="TreeGrafter"/>
</dbReference>
<evidence type="ECO:0000256" key="3">
    <source>
        <dbReference type="SAM" id="MobiDB-lite"/>
    </source>
</evidence>
<feature type="coiled-coil region" evidence="2">
    <location>
        <begin position="395"/>
        <end position="450"/>
    </location>
</feature>
<evidence type="ECO:0000313" key="5">
    <source>
        <dbReference type="EnsemblMetazoa" id="ENSAATROPP000114"/>
    </source>
</evidence>
<feature type="coiled-coil region" evidence="2">
    <location>
        <begin position="686"/>
        <end position="758"/>
    </location>
</feature>
<feature type="compositionally biased region" description="Basic and acidic residues" evidence="3">
    <location>
        <begin position="531"/>
        <end position="541"/>
    </location>
</feature>
<feature type="region of interest" description="Disordered" evidence="3">
    <location>
        <begin position="2374"/>
        <end position="2404"/>
    </location>
</feature>
<keyword evidence="1 2" id="KW-0175">Coiled coil</keyword>
<feature type="region of interest" description="Disordered" evidence="3">
    <location>
        <begin position="781"/>
        <end position="800"/>
    </location>
</feature>
<feature type="region of interest" description="Disordered" evidence="3">
    <location>
        <begin position="138"/>
        <end position="182"/>
    </location>
</feature>
<feature type="coiled-coil region" evidence="2">
    <location>
        <begin position="863"/>
        <end position="1630"/>
    </location>
</feature>
<feature type="compositionally biased region" description="Basic and acidic residues" evidence="3">
    <location>
        <begin position="1764"/>
        <end position="1774"/>
    </location>
</feature>
<dbReference type="GO" id="GO:0000785">
    <property type="term" value="C:chromatin"/>
    <property type="evidence" value="ECO:0007669"/>
    <property type="project" value="TreeGrafter"/>
</dbReference>
<dbReference type="Proteomes" id="UP000075880">
    <property type="component" value="Unassembled WGS sequence"/>
</dbReference>
<dbReference type="InterPro" id="IPR055167">
    <property type="entry name" value="Rootletin-like_CC"/>
</dbReference>
<feature type="region of interest" description="Disordered" evidence="3">
    <location>
        <begin position="1750"/>
        <end position="1797"/>
    </location>
</feature>
<evidence type="ECO:0000313" key="6">
    <source>
        <dbReference type="Proteomes" id="UP000075880"/>
    </source>
</evidence>
<name>A0AAG5CNF7_ANOAO</name>
<feature type="region of interest" description="Disordered" evidence="3">
    <location>
        <begin position="2182"/>
        <end position="2216"/>
    </location>
</feature>
<evidence type="ECO:0000259" key="4">
    <source>
        <dbReference type="Pfam" id="PF15035"/>
    </source>
</evidence>
<feature type="region of interest" description="Disordered" evidence="3">
    <location>
        <begin position="451"/>
        <end position="502"/>
    </location>
</feature>
<sequence>MEARERAVSWSRTQPSTGREDDDDDLGSGKCSNGSAASRLGNDVPPPLPARPVKNNQTTCKLSTANPRPPDAAALNPFRSATVAVVGIRCLELLEQAVAQERRMSGSNGDVNVSFVEIGDLCFATKVNDKQIIFCNNQPSEGPSGDAGGVRKGPELSADGSVPRQFSTGADRDRTDRRGQKQTVAERIVAAVGVADSELVDYLYLAADGRSWLRQVSDTRLRCGPTDWFSTASHFTRPSLAVPSQTVTDRDERAAVKLTFDYLPRKTGAGAAGSEFEQFCVKCRVYLLEHFNKFRVNVGVMSRLNGKDCAPSLGLRHSEGGGGGGATFGSGSKKQPFSRPFNKSRLEPSASSSAGGGGSGTNHGISSTARMPGSSSATASSAGTLPSAADTSALIRQNNELRHRLQEEANNYRRRLDTYKQAQNNQAALVSRLQAKVLQYKQRCSDLEHTTPPGAGICPSGAARHGGGAGGSREPSPGSRHHGHHASSSPTPGSGSGICQDAGGPLSLPSVCPVARERARSRSRSQSPCRKYSEGSHDEIRHQLDEERRRCEKLLVENSCLRQQLEESHRTNEALTNDLQKLTNDWESLRDELLNKEDEWKEEEQAFNDYYNNEHTRLLKMWREVVQVRRMYNEMASTTKMELGRMHLELSGTAREVTGACSGVSVNLKQSSKFEEAQQMHIERENMDLKSQLGELRVQYETARQEISQRDQRLQQMAQELKLLDDRYTQADSQATQAHRMNDELERLQTALRDIAHAVVQDAESSASAEMGAHLHLSQPVSGISPGVAPRSPKRSAVGGGSLRASQAFAEGTISAVQAALHKYQLAIHDLQVKLQTNNDALKATKKQYENCEHTRDVLSGKVGELTEKLDSANHQLSELYKERDSLQKTLDGLRSDKHTVERGKAELNCIVDSLNTDYEKLQNVNSKLQKMYDALEEEKKMIELELQRVHKDKDIQEMNLRAEEERCSRLREETITLREELNKLYLSRDLLEQQRIESDGLLNMLEKQKIELEFELDRVTGERNDLHSTLEKRTCSNEHLDQEIRQLKATVAQLDDERSKLRAQSCDQGADLASLKKELISAEQARLDLDSEKLAISERLKCLELEKDKIEAELSCVARERNDLSNQLAAISRKKETIGEEVMRLRQRLEQSNEMNGRLNRSLEELVKESEEKTVTIEGHEKELQRLQEQLASLRSEKESLEAVLFDTNTSLEESEAKKDALERENQDLLIKQESHKALIARLNKDLENAERRAQDIKIQLTNAAANQEAEFLQKLSSLRTFSEENIKKLNEEKEQIRQTLEKRGQQALQALENSKDMEIQHLKEQFESLQMHLEALNQQHEEVILRAENEKQQALLIAHRDKQAVIEKLEATSRELKNELENGERLKREMVARQDKDRTSIGCLRDEISKMRTKAEEARIRAEEEHNRLEVIAGSLREEKDTLLKDGEELKVQLRLSEDRSDALNHQLQDTQRKLKEAENNTDSTRKDLTDTRRTLADSNIERDKYANSNKELRDHVKRVEEQRRQQARTIEDALGKISSLEETRNALEQEKVRLQTILKETETNVSKLNQELSTAQTDIQKFQTDTTQKDASEKELQARLTNECEEKERVLAELHQIKKQMADLEGTLCATRQELARGRCKANQDEHRFHQREQELCARMEEGRGREKRLEDQKHNLEVCLADATQQIQELKARLGGSEGRVRALDEQLVQLEAQKKEVENKLSSIGHTLRRIAGIQMDGSVSLPYRLMSPSRRYSPARTGRSERADDYPPHHHHHHNHHHHHQHGGHETRSLSGDNVLIDVDPEMVRKGVRTLMQQIAHIERERDDFKVQLCTARKQLQEGGDAQLRLETKINKLQQHSRAIHEDKTNLEARLAQKTSTLQSVEETLRQKSDELTAVREKAAQLEQSLGSTSEEKAHLEERLEKCRQTGARLESDKRHLQDELARTEGRASKLDLQRVALEGDIQRLQMAMQERDCTIRNLQERLENQQRSLTQLEDRCVALKSTVDQLKERLQAAAITETELRGEIAGLQRHNADQGHTFALGQDKLKQIQKTLTNSENERRVLAERLDAAQHTINELRRNQQAAQDGTTRLQEQLAECEVQKSTLESQLRLAKWNQETSEQLAATGGVGGGTGSGSSDPELARQLVNTQRERTELRNKLEALSEKIRILEHEKRSLAAGGGGSGSKYDRAEKKASGGEYDSNRFESGSYEHGSATRFSCGLDHTQIEQESRDLRMKVRRLETMLAEKEAELARSKAKLLESPSKSISSLGGGVGDVERYRSAQVQAERLLDAREQSHRQQVTRLENQISMLREQLAQEAKRRQQYILRSSRAGREMQQLRQTIGDSLRNVAQDPLDTGLLESEARRLDTAVSMSLPPTTSTGRGGGGDYDRSLSPTFR</sequence>
<feature type="compositionally biased region" description="Basic and acidic residues" evidence="3">
    <location>
        <begin position="170"/>
        <end position="179"/>
    </location>
</feature>
<feature type="compositionally biased region" description="Low complexity" evidence="3">
    <location>
        <begin position="372"/>
        <end position="386"/>
    </location>
</feature>
<organism evidence="5 6">
    <name type="scientific">Anopheles atroparvus</name>
    <name type="common">European mosquito</name>
    <dbReference type="NCBI Taxonomy" id="41427"/>
    <lineage>
        <taxon>Eukaryota</taxon>
        <taxon>Metazoa</taxon>
        <taxon>Ecdysozoa</taxon>
        <taxon>Arthropoda</taxon>
        <taxon>Hexapoda</taxon>
        <taxon>Insecta</taxon>
        <taxon>Pterygota</taxon>
        <taxon>Neoptera</taxon>
        <taxon>Endopterygota</taxon>
        <taxon>Diptera</taxon>
        <taxon>Nematocera</taxon>
        <taxon>Culicoidea</taxon>
        <taxon>Culicidae</taxon>
        <taxon>Anophelinae</taxon>
        <taxon>Anopheles</taxon>
    </lineage>
</organism>
<dbReference type="Gene3D" id="1.10.287.1490">
    <property type="match status" value="2"/>
</dbReference>
<dbReference type="PANTHER" id="PTHR43941:SF1">
    <property type="entry name" value="STRUCTURAL MAINTENANCE OF CHROMOSOMES PROTEIN 2"/>
    <property type="match status" value="1"/>
</dbReference>
<reference evidence="5" key="1">
    <citation type="submission" date="2024-04" db="UniProtKB">
        <authorList>
            <consortium name="EnsemblMetazoa"/>
        </authorList>
    </citation>
    <scope>IDENTIFICATION</scope>
    <source>
        <strain evidence="5">EBRO</strain>
    </source>
</reference>
<dbReference type="Pfam" id="PF15035">
    <property type="entry name" value="Rootletin"/>
    <property type="match status" value="1"/>
</dbReference>
<feature type="compositionally biased region" description="Basic and acidic residues" evidence="3">
    <location>
        <begin position="2192"/>
        <end position="2209"/>
    </location>
</feature>
<accession>A0AAG5CNF7</accession>
<dbReference type="GO" id="GO:0000796">
    <property type="term" value="C:condensin complex"/>
    <property type="evidence" value="ECO:0007669"/>
    <property type="project" value="TreeGrafter"/>
</dbReference>
<feature type="coiled-coil region" evidence="2">
    <location>
        <begin position="1670"/>
        <end position="1732"/>
    </location>
</feature>
<evidence type="ECO:0000256" key="1">
    <source>
        <dbReference type="ARBA" id="ARBA00023054"/>
    </source>
</evidence>
<feature type="coiled-coil region" evidence="2">
    <location>
        <begin position="2229"/>
        <end position="2263"/>
    </location>
</feature>
<dbReference type="PANTHER" id="PTHR43941">
    <property type="entry name" value="STRUCTURAL MAINTENANCE OF CHROMOSOMES PROTEIN 2"/>
    <property type="match status" value="1"/>
</dbReference>
<proteinExistence type="predicted"/>
<feature type="region of interest" description="Disordered" evidence="3">
    <location>
        <begin position="315"/>
        <end position="386"/>
    </location>
</feature>
<feature type="domain" description="Rootletin-like coiled-coil" evidence="4">
    <location>
        <begin position="413"/>
        <end position="652"/>
    </location>
</feature>
<dbReference type="SUPFAM" id="SSF57997">
    <property type="entry name" value="Tropomyosin"/>
    <property type="match status" value="1"/>
</dbReference>
<evidence type="ECO:0000256" key="2">
    <source>
        <dbReference type="SAM" id="Coils"/>
    </source>
</evidence>
<feature type="region of interest" description="Disordered" evidence="3">
    <location>
        <begin position="514"/>
        <end position="541"/>
    </location>
</feature>
<feature type="compositionally biased region" description="Basic residues" evidence="3">
    <location>
        <begin position="1775"/>
        <end position="1788"/>
    </location>
</feature>
<keyword evidence="6" id="KW-1185">Reference proteome</keyword>
<dbReference type="GO" id="GO:0003682">
    <property type="term" value="F:chromatin binding"/>
    <property type="evidence" value="ECO:0007669"/>
    <property type="project" value="TreeGrafter"/>
</dbReference>
<dbReference type="EnsemblMetazoa" id="ENSAATROPT000120">
    <property type="protein sequence ID" value="ENSAATROPP000114"/>
    <property type="gene ID" value="ENSAATROPG000094"/>
</dbReference>
<feature type="coiled-coil region" evidence="2">
    <location>
        <begin position="1870"/>
        <end position="2114"/>
    </location>
</feature>
<dbReference type="GO" id="GO:0000793">
    <property type="term" value="C:condensed chromosome"/>
    <property type="evidence" value="ECO:0007669"/>
    <property type="project" value="TreeGrafter"/>
</dbReference>
<feature type="coiled-coil region" evidence="2">
    <location>
        <begin position="2300"/>
        <end position="2327"/>
    </location>
</feature>
<feature type="region of interest" description="Disordered" evidence="3">
    <location>
        <begin position="1"/>
        <end position="55"/>
    </location>
</feature>
<protein>
    <recommendedName>
        <fullName evidence="4">Rootletin-like coiled-coil domain-containing protein</fullName>
    </recommendedName>
</protein>